<name>A0A9P7DPQ4_9AGAM</name>
<dbReference type="GeneID" id="64626006"/>
<dbReference type="Proteomes" id="UP000807769">
    <property type="component" value="Unassembled WGS sequence"/>
</dbReference>
<dbReference type="AlphaFoldDB" id="A0A9P7DPQ4"/>
<reference evidence="1" key="1">
    <citation type="journal article" date="2020" name="New Phytol.">
        <title>Comparative genomics reveals dynamic genome evolution in host specialist ectomycorrhizal fungi.</title>
        <authorList>
            <person name="Lofgren L.A."/>
            <person name="Nguyen N.H."/>
            <person name="Vilgalys R."/>
            <person name="Ruytinx J."/>
            <person name="Liao H.L."/>
            <person name="Branco S."/>
            <person name="Kuo A."/>
            <person name="LaButti K."/>
            <person name="Lipzen A."/>
            <person name="Andreopoulos W."/>
            <person name="Pangilinan J."/>
            <person name="Riley R."/>
            <person name="Hundley H."/>
            <person name="Na H."/>
            <person name="Barry K."/>
            <person name="Grigoriev I.V."/>
            <person name="Stajich J.E."/>
            <person name="Kennedy P.G."/>
        </authorList>
    </citation>
    <scope>NUCLEOTIDE SEQUENCE</scope>
    <source>
        <strain evidence="1">MN1</strain>
    </source>
</reference>
<proteinExistence type="predicted"/>
<organism evidence="1 2">
    <name type="scientific">Suillus subaureus</name>
    <dbReference type="NCBI Taxonomy" id="48587"/>
    <lineage>
        <taxon>Eukaryota</taxon>
        <taxon>Fungi</taxon>
        <taxon>Dikarya</taxon>
        <taxon>Basidiomycota</taxon>
        <taxon>Agaricomycotina</taxon>
        <taxon>Agaricomycetes</taxon>
        <taxon>Agaricomycetidae</taxon>
        <taxon>Boletales</taxon>
        <taxon>Suillineae</taxon>
        <taxon>Suillaceae</taxon>
        <taxon>Suillus</taxon>
    </lineage>
</organism>
<evidence type="ECO:0000313" key="1">
    <source>
        <dbReference type="EMBL" id="KAG1800170.1"/>
    </source>
</evidence>
<protein>
    <submittedName>
        <fullName evidence="1">Uncharacterized protein</fullName>
    </submittedName>
</protein>
<dbReference type="RefSeq" id="XP_041185867.1">
    <property type="nucleotide sequence ID" value="XM_041331989.1"/>
</dbReference>
<evidence type="ECO:0000313" key="2">
    <source>
        <dbReference type="Proteomes" id="UP000807769"/>
    </source>
</evidence>
<comment type="caution">
    <text evidence="1">The sequence shown here is derived from an EMBL/GenBank/DDBJ whole genome shotgun (WGS) entry which is preliminary data.</text>
</comment>
<gene>
    <name evidence="1" type="ORF">BJ212DRAFT_1287405</name>
</gene>
<sequence>QMLCVTCDNATNNTVMVENLAEALPSFSGRANHMRCFLHTINLVAKSLLKEFNMMKREATQALDNNVGSKSGESENEMENLPTDSYAAEGAEDDSLLGDNDEGWIDEVELLSECEHKQLWQQILPVKLVLVKVSKKKTLHTLITNSTISCSCARLHSNSYTPPPFSFLPGTRHSIC</sequence>
<accession>A0A9P7DPQ4</accession>
<dbReference type="OrthoDB" id="2748837at2759"/>
<dbReference type="EMBL" id="JABBWG010000117">
    <property type="protein sequence ID" value="KAG1800170.1"/>
    <property type="molecule type" value="Genomic_DNA"/>
</dbReference>
<keyword evidence="2" id="KW-1185">Reference proteome</keyword>
<feature type="non-terminal residue" evidence="1">
    <location>
        <position position="1"/>
    </location>
</feature>